<evidence type="ECO:0000313" key="7">
    <source>
        <dbReference type="EMBL" id="SES73658.1"/>
    </source>
</evidence>
<dbReference type="AlphaFoldDB" id="A0A1H9YWY3"/>
<evidence type="ECO:0000256" key="1">
    <source>
        <dbReference type="ARBA" id="ARBA00002868"/>
    </source>
</evidence>
<evidence type="ECO:0000256" key="5">
    <source>
        <dbReference type="ARBA" id="ARBA00031841"/>
    </source>
</evidence>
<organism evidence="7 8">
    <name type="scientific">Marinobacter segnicrescens</name>
    <dbReference type="NCBI Taxonomy" id="430453"/>
    <lineage>
        <taxon>Bacteria</taxon>
        <taxon>Pseudomonadati</taxon>
        <taxon>Pseudomonadota</taxon>
        <taxon>Gammaproteobacteria</taxon>
        <taxon>Pseudomonadales</taxon>
        <taxon>Marinobacteraceae</taxon>
        <taxon>Marinobacter</taxon>
    </lineage>
</organism>
<feature type="region of interest" description="Disordered" evidence="6">
    <location>
        <begin position="128"/>
        <end position="171"/>
    </location>
</feature>
<evidence type="ECO:0000256" key="3">
    <source>
        <dbReference type="ARBA" id="ARBA00015716"/>
    </source>
</evidence>
<dbReference type="Pfam" id="PF02620">
    <property type="entry name" value="YceD"/>
    <property type="match status" value="1"/>
</dbReference>
<reference evidence="8" key="1">
    <citation type="submission" date="2016-10" db="EMBL/GenBank/DDBJ databases">
        <authorList>
            <person name="Varghese N."/>
            <person name="Submissions S."/>
        </authorList>
    </citation>
    <scope>NUCLEOTIDE SEQUENCE [LARGE SCALE GENOMIC DNA]</scope>
    <source>
        <strain evidence="8">CGMCC 1.6489</strain>
    </source>
</reference>
<proteinExistence type="inferred from homology"/>
<dbReference type="Proteomes" id="UP000198762">
    <property type="component" value="Unassembled WGS sequence"/>
</dbReference>
<protein>
    <recommendedName>
        <fullName evidence="3">Large ribosomal RNA subunit accumulation protein YceD</fullName>
    </recommendedName>
    <alternativeName>
        <fullName evidence="5">23S rRNA accumulation protein YceD</fullName>
    </alternativeName>
</protein>
<evidence type="ECO:0000256" key="4">
    <source>
        <dbReference type="ARBA" id="ARBA00022517"/>
    </source>
</evidence>
<evidence type="ECO:0000313" key="8">
    <source>
        <dbReference type="Proteomes" id="UP000198762"/>
    </source>
</evidence>
<keyword evidence="8" id="KW-1185">Reference proteome</keyword>
<dbReference type="EMBL" id="FOHZ01000001">
    <property type="protein sequence ID" value="SES73658.1"/>
    <property type="molecule type" value="Genomic_DNA"/>
</dbReference>
<dbReference type="STRING" id="430453.SAMN04487962_101374"/>
<comment type="function">
    <text evidence="1">Plays a role in synthesis, processing and/or stability of 23S rRNA.</text>
</comment>
<dbReference type="PANTHER" id="PTHR38099:SF1">
    <property type="entry name" value="LARGE RIBOSOMAL RNA SUBUNIT ACCUMULATION PROTEIN YCED"/>
    <property type="match status" value="1"/>
</dbReference>
<keyword evidence="4" id="KW-0690">Ribosome biogenesis</keyword>
<comment type="similarity">
    <text evidence="2">Belongs to the DUF177 domain family.</text>
</comment>
<dbReference type="InterPro" id="IPR003772">
    <property type="entry name" value="YceD"/>
</dbReference>
<dbReference type="InterPro" id="IPR039255">
    <property type="entry name" value="YceD_bac"/>
</dbReference>
<dbReference type="GO" id="GO:0005829">
    <property type="term" value="C:cytosol"/>
    <property type="evidence" value="ECO:0007669"/>
    <property type="project" value="TreeGrafter"/>
</dbReference>
<dbReference type="PANTHER" id="PTHR38099">
    <property type="entry name" value="LARGE RIBOSOMAL RNA SUBUNIT ACCUMULATION PROTEIN YCED"/>
    <property type="match status" value="1"/>
</dbReference>
<name>A0A1H9YWY3_9GAMM</name>
<feature type="compositionally biased region" description="Basic and acidic residues" evidence="6">
    <location>
        <begin position="144"/>
        <end position="171"/>
    </location>
</feature>
<sequence>MAETGAELTGTIPLAELTRFRDAVLAIPEGGVCRVHLVFSADSQRRRIVRGELEADVELQCQRCMGSMGKALRSSFELGLVSTDERARQLPAELEPFITGEDSADLWTLVEDELLLALPSYPLHEREECPATSELEALEPGSGEDDKAGAESGEHRENPFKVLEGLKKTRH</sequence>
<evidence type="ECO:0000256" key="6">
    <source>
        <dbReference type="SAM" id="MobiDB-lite"/>
    </source>
</evidence>
<accession>A0A1H9YWY3</accession>
<gene>
    <name evidence="7" type="ORF">SAMN04487962_101374</name>
</gene>
<evidence type="ECO:0000256" key="2">
    <source>
        <dbReference type="ARBA" id="ARBA00010740"/>
    </source>
</evidence>
<dbReference type="GO" id="GO:0042254">
    <property type="term" value="P:ribosome biogenesis"/>
    <property type="evidence" value="ECO:0007669"/>
    <property type="project" value="UniProtKB-KW"/>
</dbReference>